<dbReference type="Proteomes" id="UP000490922">
    <property type="component" value="Unassembled WGS sequence"/>
</dbReference>
<dbReference type="EMBL" id="WAEM01000006">
    <property type="protein sequence ID" value="KAB1154975.1"/>
    <property type="molecule type" value="Genomic_DNA"/>
</dbReference>
<evidence type="ECO:0000313" key="1">
    <source>
        <dbReference type="EMBL" id="KAB1154975.1"/>
    </source>
</evidence>
<evidence type="ECO:0008006" key="3">
    <source>
        <dbReference type="Google" id="ProtNLM"/>
    </source>
</evidence>
<comment type="caution">
    <text evidence="1">The sequence shown here is derived from an EMBL/GenBank/DDBJ whole genome shotgun (WGS) entry which is preliminary data.</text>
</comment>
<dbReference type="AlphaFoldDB" id="A0A7J5ABS1"/>
<protein>
    <recommendedName>
        <fullName evidence="3">DUF3078 domain-containing protein</fullName>
    </recommendedName>
</protein>
<gene>
    <name evidence="1" type="ORF">F6464_11160</name>
</gene>
<sequence>MINTIHHPYRSKGFLTLLLILFSIVVFSQNDFASNPPSQKIETVDTIKGNWDINVDLASRYIWRGQSWGGDYPVLQLYGNYTINDKFSVGFWTTSNFKKEYYDKNGASKGYQELDLVFNYSPTDYFTVSLQDYYWPSTDRQEGVSNEFFNFGNDGSQSLDLQFLFDFSERKLPFWATLSTLIAGNDFRYKDENDEKGKQNFTTYIEFGYTYEAPLMIEVAPVIGFVVNNKARYYTYADYDKPSFVNLGCKLSKDFKIGKHFIIPIWLNYTYNATASTTNLEPFGKQFLVVGTTLTYE</sequence>
<evidence type="ECO:0000313" key="2">
    <source>
        <dbReference type="Proteomes" id="UP000490922"/>
    </source>
</evidence>
<organism evidence="1 2">
    <name type="scientific">Flavobacterium luteum</name>
    <dbReference type="NCBI Taxonomy" id="2026654"/>
    <lineage>
        <taxon>Bacteria</taxon>
        <taxon>Pseudomonadati</taxon>
        <taxon>Bacteroidota</taxon>
        <taxon>Flavobacteriia</taxon>
        <taxon>Flavobacteriales</taxon>
        <taxon>Flavobacteriaceae</taxon>
        <taxon>Flavobacterium</taxon>
    </lineage>
</organism>
<name>A0A7J5ABS1_9FLAO</name>
<keyword evidence="2" id="KW-1185">Reference proteome</keyword>
<reference evidence="1 2" key="1">
    <citation type="submission" date="2019-09" db="EMBL/GenBank/DDBJ databases">
        <title>Flavobacterium sp. nov., isolated from glacier ice.</title>
        <authorList>
            <person name="Liu Q."/>
        </authorList>
    </citation>
    <scope>NUCLEOTIDE SEQUENCE [LARGE SCALE GENOMIC DNA]</scope>
    <source>
        <strain evidence="1 2">NBRC 112527</strain>
    </source>
</reference>
<accession>A0A7J5ABS1</accession>
<dbReference type="OrthoDB" id="1065092at2"/>
<proteinExistence type="predicted"/>
<dbReference type="RefSeq" id="WP_151107895.1">
    <property type="nucleotide sequence ID" value="NZ_WAEM01000006.1"/>
</dbReference>